<dbReference type="Proteomes" id="UP001142648">
    <property type="component" value="Unassembled WGS sequence"/>
</dbReference>
<evidence type="ECO:0000313" key="3">
    <source>
        <dbReference type="Proteomes" id="UP001142648"/>
    </source>
</evidence>
<protein>
    <submittedName>
        <fullName evidence="2">GNAT family N-acetyltransferase</fullName>
    </submittedName>
</protein>
<comment type="caution">
    <text evidence="2">The sequence shown here is derived from an EMBL/GenBank/DDBJ whole genome shotgun (WGS) entry which is preliminary data.</text>
</comment>
<dbReference type="SUPFAM" id="SSF55729">
    <property type="entry name" value="Acyl-CoA N-acyltransferases (Nat)"/>
    <property type="match status" value="1"/>
</dbReference>
<dbReference type="InterPro" id="IPR016181">
    <property type="entry name" value="Acyl_CoA_acyltransferase"/>
</dbReference>
<dbReference type="InterPro" id="IPR038740">
    <property type="entry name" value="BioF2-like_GNAT_dom"/>
</dbReference>
<keyword evidence="3" id="KW-1185">Reference proteome</keyword>
<gene>
    <name evidence="2" type="ORF">N0B51_08370</name>
</gene>
<dbReference type="AlphaFoldDB" id="A0A9X3ALA1"/>
<feature type="domain" description="BioF2-like acetyltransferase" evidence="1">
    <location>
        <begin position="194"/>
        <end position="332"/>
    </location>
</feature>
<reference evidence="2" key="1">
    <citation type="submission" date="2022-09" db="EMBL/GenBank/DDBJ databases">
        <title>The genome sequence of Tsuneonella sp. YG55.</title>
        <authorList>
            <person name="Liu Y."/>
        </authorList>
    </citation>
    <scope>NUCLEOTIDE SEQUENCE</scope>
    <source>
        <strain evidence="2">YG55</strain>
    </source>
</reference>
<dbReference type="Pfam" id="PF13480">
    <property type="entry name" value="Acetyltransf_6"/>
    <property type="match status" value="1"/>
</dbReference>
<accession>A0A9X3ALA1</accession>
<dbReference type="EMBL" id="JAOAMV010000004">
    <property type="protein sequence ID" value="MCT2558993.1"/>
    <property type="molecule type" value="Genomic_DNA"/>
</dbReference>
<organism evidence="2 3">
    <name type="scientific">Tsuneonella litorea</name>
    <dbReference type="NCBI Taxonomy" id="2976475"/>
    <lineage>
        <taxon>Bacteria</taxon>
        <taxon>Pseudomonadati</taxon>
        <taxon>Pseudomonadota</taxon>
        <taxon>Alphaproteobacteria</taxon>
        <taxon>Sphingomonadales</taxon>
        <taxon>Erythrobacteraceae</taxon>
        <taxon>Tsuneonella</taxon>
    </lineage>
</organism>
<evidence type="ECO:0000259" key="1">
    <source>
        <dbReference type="Pfam" id="PF13480"/>
    </source>
</evidence>
<name>A0A9X3ALA1_9SPHN</name>
<proteinExistence type="predicted"/>
<evidence type="ECO:0000313" key="2">
    <source>
        <dbReference type="EMBL" id="MCT2558993.1"/>
    </source>
</evidence>
<sequence length="381" mass="41334">MAPAMEHAVGLATSGETDAGALAVRPWRAFGDDSGWDALADRAAEPNPFAERWFVQAGLEAIGRGEQPLIAAFESGGKLAGLIPLARSLAYEGYPLPHIANWRHANAFLGTPLVAAGHEHAFWRALLGWADAHAGIALFLHLDLLPTGEPLFAALRDVCLVDARPAAVVHRHERAALQSDLAPEAYFEAAMSGKKRKELRRQFARLSELGALSFERRDDAEGIEPWCDTFLALERAGWKGAEGSALACNPATDRFFRTVLRRAATHGRLERLALTLDGRPVAMLANLIVPPGAFSFKTTYDEGLARFSPGVLLQRENLALLARDDIAWADSCAAPDHPMIERIWRERREIARVSIAIGGPARRAAAALLFRAETGAPLEGL</sequence>